<organism evidence="1">
    <name type="scientific">Myoviridae sp. ctLnO19</name>
    <dbReference type="NCBI Taxonomy" id="2825085"/>
    <lineage>
        <taxon>Viruses</taxon>
        <taxon>Duplodnaviria</taxon>
        <taxon>Heunggongvirae</taxon>
        <taxon>Uroviricota</taxon>
        <taxon>Caudoviricetes</taxon>
    </lineage>
</organism>
<evidence type="ECO:0000313" key="1">
    <source>
        <dbReference type="EMBL" id="DAE00363.1"/>
    </source>
</evidence>
<accession>A0A8S5P1L9</accession>
<protein>
    <submittedName>
        <fullName evidence="1">Uncharacterized protein</fullName>
    </submittedName>
</protein>
<dbReference type="EMBL" id="BK015301">
    <property type="protein sequence ID" value="DAE00363.1"/>
    <property type="molecule type" value="Genomic_DNA"/>
</dbReference>
<sequence length="205" mass="22717">MGFPKLIFVPQPIIEDLKAVNVGVADIIDYDKVKKVLSLGALRTLVCLNAVSKNALTQIDFSFLQDLPAFVKFAPLLSEALDVRQSWLENSDASEVASLFLPSGESDYSVDTFTADIREVVKKVISGISLTDKEVSTYESITPSNNGQYFFVSVPFALTEDSNQEQVYLYHKDLVKSVLCKSAVFYSEECIVQSPVHSLYLESLV</sequence>
<proteinExistence type="predicted"/>
<name>A0A8S5P1L9_9CAUD</name>
<reference evidence="1" key="1">
    <citation type="journal article" date="2021" name="Proc. Natl. Acad. Sci. U.S.A.">
        <title>A Catalog of Tens of Thousands of Viruses from Human Metagenomes Reveals Hidden Associations with Chronic Diseases.</title>
        <authorList>
            <person name="Tisza M.J."/>
            <person name="Buck C.B."/>
        </authorList>
    </citation>
    <scope>NUCLEOTIDE SEQUENCE</scope>
    <source>
        <strain evidence="1">CtLnO19</strain>
    </source>
</reference>